<accession>A0A388K4V4</accession>
<evidence type="ECO:0000313" key="4">
    <source>
        <dbReference type="Proteomes" id="UP000265515"/>
    </source>
</evidence>
<reference evidence="3 4" key="1">
    <citation type="journal article" date="2018" name="Cell">
        <title>The Chara Genome: Secondary Complexity and Implications for Plant Terrestrialization.</title>
        <authorList>
            <person name="Nishiyama T."/>
            <person name="Sakayama H."/>
            <person name="Vries J.D."/>
            <person name="Buschmann H."/>
            <person name="Saint-Marcoux D."/>
            <person name="Ullrich K.K."/>
            <person name="Haas F.B."/>
            <person name="Vanderstraeten L."/>
            <person name="Becker D."/>
            <person name="Lang D."/>
            <person name="Vosolsobe S."/>
            <person name="Rombauts S."/>
            <person name="Wilhelmsson P.K.I."/>
            <person name="Janitza P."/>
            <person name="Kern R."/>
            <person name="Heyl A."/>
            <person name="Rumpler F."/>
            <person name="Villalobos L.I.A.C."/>
            <person name="Clay J.M."/>
            <person name="Skokan R."/>
            <person name="Toyoda A."/>
            <person name="Suzuki Y."/>
            <person name="Kagoshima H."/>
            <person name="Schijlen E."/>
            <person name="Tajeshwar N."/>
            <person name="Catarino B."/>
            <person name="Hetherington A.J."/>
            <person name="Saltykova A."/>
            <person name="Bonnot C."/>
            <person name="Breuninger H."/>
            <person name="Symeonidi A."/>
            <person name="Radhakrishnan G.V."/>
            <person name="Van Nieuwerburgh F."/>
            <person name="Deforce D."/>
            <person name="Chang C."/>
            <person name="Karol K.G."/>
            <person name="Hedrich R."/>
            <person name="Ulvskov P."/>
            <person name="Glockner G."/>
            <person name="Delwiche C.F."/>
            <person name="Petrasek J."/>
            <person name="Van de Peer Y."/>
            <person name="Friml J."/>
            <person name="Beilby M."/>
            <person name="Dolan L."/>
            <person name="Kohara Y."/>
            <person name="Sugano S."/>
            <person name="Fujiyama A."/>
            <person name="Delaux P.-M."/>
            <person name="Quint M."/>
            <person name="TheiBen G."/>
            <person name="Hagemann M."/>
            <person name="Harholt J."/>
            <person name="Dunand C."/>
            <person name="Zachgo S."/>
            <person name="Langdale J."/>
            <person name="Maumus F."/>
            <person name="Straeten D.V.D."/>
            <person name="Gould S.B."/>
            <person name="Rensing S.A."/>
        </authorList>
    </citation>
    <scope>NUCLEOTIDE SEQUENCE [LARGE SCALE GENOMIC DNA]</scope>
    <source>
        <strain evidence="3 4">S276</strain>
    </source>
</reference>
<evidence type="ECO:0000256" key="1">
    <source>
        <dbReference type="SAM" id="MobiDB-lite"/>
    </source>
</evidence>
<gene>
    <name evidence="3" type="ORF">CBR_g49455</name>
</gene>
<comment type="caution">
    <text evidence="3">The sequence shown here is derived from an EMBL/GenBank/DDBJ whole genome shotgun (WGS) entry which is preliminary data.</text>
</comment>
<sequence>MSAVLHVARSSREACVRGWRQLSEGGAVGCCRRRYVHGTGRSWLRACPAPSRRQGLLPTRLCTAQSYLAVRPLSSFAAGVLLPRLSGIGTVVGRSSNPPPHGRSSHNRSGMTERVVVDGENAHEYVHGPLPFSGEVGVLDLRTRSTVDHHQCCYCRPVYIFVTNGVDDSGRLCYRVNASLVVLLFFFALAAAVLLAIVAQTGVARAWHSSGWGKDRIFRTSCVVMDSSRWRADPNVGGEGGFQVADPRQHAGVAYGASPSPGMLPFHRGAVDRMQGQAMGVPSGPGMSMPRMQSMIARPRLPLHPAPQTMPVGAGYVVDALFSAQLAGGYAPPGVQSMPTGTAFGISGQVFPASQAMDGGYGCGAEPPWLAPCGQSSRRTLGQSTQPTFGGKSIPSPSSCRRTSSDQSASMIDVDSDDNGEVPADTTGWTPGGVGDGEGTWHDDTGGSSYGADEEDDDDGTSTQPGEMNDEDGGRLVEEGVQGRPGEDANAAKGNQQKRDKRNGRHGSDMVFYNGVTRHDTRVYEVRVNDVHAMDITVGLGLVGNGALSHILLFVHEVVPNRWEGPHRDAVGDTIKYLVSAIAEEFENLIDETSWYDTIFDPPLEGRGYLHGLVDTWIPEDDLRWDPLVESMAKRTVGGDVVGGRDVGDDSVDDDDDDELYDGGDDDDDDDTSSSPSSSLSSSNSSSSSLSTQSSSTSQPPPTSSSALHSGMESMDSVRAECASQSRQ</sequence>
<evidence type="ECO:0000313" key="3">
    <source>
        <dbReference type="EMBL" id="GBG65092.1"/>
    </source>
</evidence>
<feature type="compositionally biased region" description="Acidic residues" evidence="1">
    <location>
        <begin position="649"/>
        <end position="672"/>
    </location>
</feature>
<dbReference type="EMBL" id="BFEA01000058">
    <property type="protein sequence ID" value="GBG65092.1"/>
    <property type="molecule type" value="Genomic_DNA"/>
</dbReference>
<keyword evidence="4" id="KW-1185">Reference proteome</keyword>
<feature type="compositionally biased region" description="Low complexity" evidence="1">
    <location>
        <begin position="673"/>
        <end position="698"/>
    </location>
</feature>
<dbReference type="Gramene" id="GBG65092">
    <property type="protein sequence ID" value="GBG65092"/>
    <property type="gene ID" value="CBR_g49455"/>
</dbReference>
<feature type="region of interest" description="Disordered" evidence="1">
    <location>
        <begin position="639"/>
        <end position="728"/>
    </location>
</feature>
<keyword evidence="2" id="KW-0472">Membrane</keyword>
<keyword evidence="2" id="KW-1133">Transmembrane helix</keyword>
<protein>
    <submittedName>
        <fullName evidence="3">Uncharacterized protein</fullName>
    </submittedName>
</protein>
<name>A0A388K4V4_CHABU</name>
<feature type="region of interest" description="Disordered" evidence="1">
    <location>
        <begin position="374"/>
        <end position="510"/>
    </location>
</feature>
<feature type="compositionally biased region" description="Polar residues" evidence="1">
    <location>
        <begin position="374"/>
        <end position="388"/>
    </location>
</feature>
<feature type="compositionally biased region" description="Polar residues" evidence="1">
    <location>
        <begin position="395"/>
        <end position="410"/>
    </location>
</feature>
<keyword evidence="2" id="KW-0812">Transmembrane</keyword>
<proteinExistence type="predicted"/>
<dbReference type="Proteomes" id="UP000265515">
    <property type="component" value="Unassembled WGS sequence"/>
</dbReference>
<feature type="transmembrane region" description="Helical" evidence="2">
    <location>
        <begin position="180"/>
        <end position="199"/>
    </location>
</feature>
<evidence type="ECO:0000256" key="2">
    <source>
        <dbReference type="SAM" id="Phobius"/>
    </source>
</evidence>
<dbReference type="AlphaFoldDB" id="A0A388K4V4"/>
<organism evidence="3 4">
    <name type="scientific">Chara braunii</name>
    <name type="common">Braun's stonewort</name>
    <dbReference type="NCBI Taxonomy" id="69332"/>
    <lineage>
        <taxon>Eukaryota</taxon>
        <taxon>Viridiplantae</taxon>
        <taxon>Streptophyta</taxon>
        <taxon>Charophyceae</taxon>
        <taxon>Charales</taxon>
        <taxon>Characeae</taxon>
        <taxon>Chara</taxon>
    </lineage>
</organism>